<dbReference type="Gene3D" id="3.40.50.720">
    <property type="entry name" value="NAD(P)-binding Rossmann-like Domain"/>
    <property type="match status" value="1"/>
</dbReference>
<evidence type="ECO:0000313" key="4">
    <source>
        <dbReference type="EMBL" id="OMF55274.1"/>
    </source>
</evidence>
<accession>A0A1R1ETV6</accession>
<dbReference type="PROSITE" id="PS00061">
    <property type="entry name" value="ADH_SHORT"/>
    <property type="match status" value="1"/>
</dbReference>
<dbReference type="InterPro" id="IPR020904">
    <property type="entry name" value="Sc_DH/Rdtase_CS"/>
</dbReference>
<sequence>MKTNSIALITGANNGIGLELTRRLLGEGWTVLALVRSAFPSDDALIQKALATRQLRPYKADLADFSALQRTLDEIKSKEDKIDILFNNAGGSFPELVYSKQGREMHFELQTVVPYIIFMELKDLVKQGSFKTIINTSSSAMKMVRRFEPAELASPRTFKKLFGPYAASKLALSLWTREIAPLAAAEGLTIRSADPGGNNTMRKGKNSGLPWYIKIAMKLVMSPPSKGASLLYEAAFGKHKNLNGVFLLKNEPTELKYAEAGRPVLELVQGIYKNEYAARAQ</sequence>
<name>A0A1R1ETV6_9BACL</name>
<dbReference type="Proteomes" id="UP000187172">
    <property type="component" value="Unassembled WGS sequence"/>
</dbReference>
<dbReference type="RefSeq" id="WP_076169667.1">
    <property type="nucleotide sequence ID" value="NZ_MRTP01000002.1"/>
</dbReference>
<evidence type="ECO:0000256" key="2">
    <source>
        <dbReference type="ARBA" id="ARBA00023002"/>
    </source>
</evidence>
<dbReference type="GO" id="GO:0016491">
    <property type="term" value="F:oxidoreductase activity"/>
    <property type="evidence" value="ECO:0007669"/>
    <property type="project" value="UniProtKB-KW"/>
</dbReference>
<dbReference type="PANTHER" id="PTHR24320:SF148">
    <property type="entry name" value="NAD(P)-BINDING ROSSMANN-FOLD SUPERFAMILY PROTEIN"/>
    <property type="match status" value="1"/>
</dbReference>
<dbReference type="PRINTS" id="PR00081">
    <property type="entry name" value="GDHRDH"/>
</dbReference>
<dbReference type="EMBL" id="MRTP01000002">
    <property type="protein sequence ID" value="OMF55274.1"/>
    <property type="molecule type" value="Genomic_DNA"/>
</dbReference>
<dbReference type="AlphaFoldDB" id="A0A1R1ETV6"/>
<comment type="similarity">
    <text evidence="1 3">Belongs to the short-chain dehydrogenases/reductases (SDR) family.</text>
</comment>
<keyword evidence="2" id="KW-0560">Oxidoreductase</keyword>
<dbReference type="STRING" id="297318.BK138_11260"/>
<gene>
    <name evidence="4" type="ORF">BK138_11260</name>
</gene>
<dbReference type="InterPro" id="IPR002347">
    <property type="entry name" value="SDR_fam"/>
</dbReference>
<protein>
    <submittedName>
        <fullName evidence="4">Short-chain dehydrogenase</fullName>
    </submittedName>
</protein>
<evidence type="ECO:0000256" key="3">
    <source>
        <dbReference type="RuleBase" id="RU000363"/>
    </source>
</evidence>
<proteinExistence type="inferred from homology"/>
<reference evidence="4 5" key="1">
    <citation type="submission" date="2016-11" db="EMBL/GenBank/DDBJ databases">
        <title>Paenibacillus species isolates.</title>
        <authorList>
            <person name="Beno S.M."/>
        </authorList>
    </citation>
    <scope>NUCLEOTIDE SEQUENCE [LARGE SCALE GENOMIC DNA]</scope>
    <source>
        <strain evidence="4 5">FSL R5-0378</strain>
    </source>
</reference>
<dbReference type="Pfam" id="PF00106">
    <property type="entry name" value="adh_short"/>
    <property type="match status" value="1"/>
</dbReference>
<dbReference type="InterPro" id="IPR036291">
    <property type="entry name" value="NAD(P)-bd_dom_sf"/>
</dbReference>
<comment type="caution">
    <text evidence="4">The sequence shown here is derived from an EMBL/GenBank/DDBJ whole genome shotgun (WGS) entry which is preliminary data.</text>
</comment>
<evidence type="ECO:0000256" key="1">
    <source>
        <dbReference type="ARBA" id="ARBA00006484"/>
    </source>
</evidence>
<dbReference type="SUPFAM" id="SSF51735">
    <property type="entry name" value="NAD(P)-binding Rossmann-fold domains"/>
    <property type="match status" value="1"/>
</dbReference>
<organism evidence="4 5">
    <name type="scientific">Paenibacillus rhizosphaerae</name>
    <dbReference type="NCBI Taxonomy" id="297318"/>
    <lineage>
        <taxon>Bacteria</taxon>
        <taxon>Bacillati</taxon>
        <taxon>Bacillota</taxon>
        <taxon>Bacilli</taxon>
        <taxon>Bacillales</taxon>
        <taxon>Paenibacillaceae</taxon>
        <taxon>Paenibacillus</taxon>
    </lineage>
</organism>
<dbReference type="PANTHER" id="PTHR24320">
    <property type="entry name" value="RETINOL DEHYDROGENASE"/>
    <property type="match status" value="1"/>
</dbReference>
<keyword evidence="5" id="KW-1185">Reference proteome</keyword>
<evidence type="ECO:0000313" key="5">
    <source>
        <dbReference type="Proteomes" id="UP000187172"/>
    </source>
</evidence>
<dbReference type="PRINTS" id="PR00080">
    <property type="entry name" value="SDRFAMILY"/>
</dbReference>